<evidence type="ECO:0000313" key="1">
    <source>
        <dbReference type="EMBL" id="QLG30170.1"/>
    </source>
</evidence>
<keyword evidence="1" id="KW-0614">Plasmid</keyword>
<dbReference type="GeneID" id="56031471"/>
<sequence length="314" mass="34870">MANDTIENIASFGETTEDDVLRREVVRELLYKQAGNLSVGTQLVDTTTFNMLDVKFDYPGEMSAEYPVAQDTTVDRQKITWNEFDMSLQQGEGRYFIADSAKLRGMGDLQQRFTQQRQGEALARRKDENILETLLGGAPSSNDDTQAGGDEWDTANADIVEEMTGMWTDILTNAPINNANIGNFSVVLPIEIWAELNQVELINNVQQQLREYLGSTFGFSIYPTKLGLHEDDQVNLQDEAIMMIPGDETAIHGVLSDEAANSAGVPLVEQERIAGRGEEYIVSQWFNTAIVEHEGAGSGESPRIAVRRNINSNQ</sequence>
<evidence type="ECO:0000313" key="2">
    <source>
        <dbReference type="Proteomes" id="UP000509750"/>
    </source>
</evidence>
<dbReference type="Proteomes" id="UP000509750">
    <property type="component" value="Plasmid unnamed3"/>
</dbReference>
<organism evidence="1 2">
    <name type="scientific">Halorarum halophilum</name>
    <dbReference type="NCBI Taxonomy" id="2743090"/>
    <lineage>
        <taxon>Archaea</taxon>
        <taxon>Methanobacteriati</taxon>
        <taxon>Methanobacteriota</taxon>
        <taxon>Stenosarchaea group</taxon>
        <taxon>Halobacteria</taxon>
        <taxon>Halobacteriales</taxon>
        <taxon>Haloferacaceae</taxon>
        <taxon>Halorarum</taxon>
    </lineage>
</organism>
<gene>
    <name evidence="1" type="ORF">HUG10_21520</name>
</gene>
<dbReference type="KEGG" id="halg:HUG10_21520"/>
<reference evidence="1 2" key="1">
    <citation type="submission" date="2020-07" db="EMBL/GenBank/DDBJ databases">
        <title>Gai3-2, isolated from salt lake.</title>
        <authorList>
            <person name="Cui H."/>
            <person name="Shi X."/>
        </authorList>
    </citation>
    <scope>NUCLEOTIDE SEQUENCE [LARGE SCALE GENOMIC DNA]</scope>
    <source>
        <strain evidence="1 2">Gai3-2</strain>
        <plasmid evidence="1 2">unnamed3</plasmid>
    </source>
</reference>
<keyword evidence="2" id="KW-1185">Reference proteome</keyword>
<dbReference type="EMBL" id="CP058532">
    <property type="protein sequence ID" value="QLG30170.1"/>
    <property type="molecule type" value="Genomic_DNA"/>
</dbReference>
<geneLocation type="plasmid" evidence="1 2">
    <name>unnamed3</name>
</geneLocation>
<name>A0A7D5GIT7_9EURY</name>
<dbReference type="RefSeq" id="WP_179171744.1">
    <property type="nucleotide sequence ID" value="NZ_CP058532.1"/>
</dbReference>
<proteinExistence type="predicted"/>
<accession>A0A7D5GIT7</accession>
<dbReference type="AlphaFoldDB" id="A0A7D5GIT7"/>
<protein>
    <submittedName>
        <fullName evidence="1">Uncharacterized protein</fullName>
    </submittedName>
</protein>